<evidence type="ECO:0000259" key="2">
    <source>
        <dbReference type="Pfam" id="PF07670"/>
    </source>
</evidence>
<name>A0A926I1T7_9FIRM</name>
<dbReference type="Pfam" id="PF07670">
    <property type="entry name" value="Gate"/>
    <property type="match status" value="1"/>
</dbReference>
<keyword evidence="1" id="KW-0812">Transmembrane</keyword>
<gene>
    <name evidence="3" type="ORF">H8730_09435</name>
</gene>
<feature type="transmembrane region" description="Helical" evidence="1">
    <location>
        <begin position="126"/>
        <end position="147"/>
    </location>
</feature>
<dbReference type="EMBL" id="JACRSQ010000012">
    <property type="protein sequence ID" value="MBC8543768.1"/>
    <property type="molecule type" value="Genomic_DNA"/>
</dbReference>
<dbReference type="Proteomes" id="UP000657006">
    <property type="component" value="Unassembled WGS sequence"/>
</dbReference>
<comment type="caution">
    <text evidence="3">The sequence shown here is derived from an EMBL/GenBank/DDBJ whole genome shotgun (WGS) entry which is preliminary data.</text>
</comment>
<protein>
    <recommendedName>
        <fullName evidence="2">Nucleoside transporter/FeoB GTPase Gate domain-containing protein</fullName>
    </recommendedName>
</protein>
<feature type="transmembrane region" description="Helical" evidence="1">
    <location>
        <begin position="274"/>
        <end position="294"/>
    </location>
</feature>
<keyword evidence="4" id="KW-1185">Reference proteome</keyword>
<proteinExistence type="predicted"/>
<feature type="transmembrane region" description="Helical" evidence="1">
    <location>
        <begin position="42"/>
        <end position="64"/>
    </location>
</feature>
<evidence type="ECO:0000313" key="3">
    <source>
        <dbReference type="EMBL" id="MBC8543768.1"/>
    </source>
</evidence>
<keyword evidence="1" id="KW-1133">Transmembrane helix</keyword>
<reference evidence="3" key="1">
    <citation type="submission" date="2020-08" db="EMBL/GenBank/DDBJ databases">
        <title>Genome public.</title>
        <authorList>
            <person name="Liu C."/>
            <person name="Sun Q."/>
        </authorList>
    </citation>
    <scope>NUCLEOTIDE SEQUENCE</scope>
    <source>
        <strain evidence="3">NSJ-32</strain>
    </source>
</reference>
<dbReference type="InterPro" id="IPR011642">
    <property type="entry name" value="Gate_dom"/>
</dbReference>
<feature type="transmembrane region" description="Helical" evidence="1">
    <location>
        <begin position="211"/>
        <end position="229"/>
    </location>
</feature>
<dbReference type="AlphaFoldDB" id="A0A926I1T7"/>
<accession>A0A926I1T7</accession>
<organism evidence="3 4">
    <name type="scientific">Bianquea renquensis</name>
    <dbReference type="NCBI Taxonomy" id="2763661"/>
    <lineage>
        <taxon>Bacteria</taxon>
        <taxon>Bacillati</taxon>
        <taxon>Bacillota</taxon>
        <taxon>Clostridia</taxon>
        <taxon>Eubacteriales</taxon>
        <taxon>Bianqueaceae</taxon>
        <taxon>Bianquea</taxon>
    </lineage>
</organism>
<feature type="transmembrane region" description="Helical" evidence="1">
    <location>
        <begin position="314"/>
        <end position="337"/>
    </location>
</feature>
<feature type="transmembrane region" description="Helical" evidence="1">
    <location>
        <begin position="153"/>
        <end position="175"/>
    </location>
</feature>
<sequence length="338" mass="36775">MMRDSIRTASAGTWILRLGAVFFLTVLLVYPQTVFEGAREGLLLWFNTVFPAQFPFFVCISLLIELDVLPIFQRIFEPFMRRVFGLPGEASFVWLSGCISGYPVGAKAAMELWNKGELTKGQFQHLLCFCNNSGPLFILGTIGVGLLQNVTVGYVLLAAHILSSLVNGILFRFVYEKGDAGRREGKRRPISPLEKPFGKMLGDSVYSGMELILQIGGFIILFSVLLRLLEGWQVAAYPAALIHRLLPVLPVDVVESMLYGILELTNGVRYVSRTSAALPVMAAACGFLTAFGGLSIQAQTAAVLKEGPVSFGAYLGAKVVQGVIAGGLSMLLALLFLR</sequence>
<dbReference type="RefSeq" id="WP_177715606.1">
    <property type="nucleotide sequence ID" value="NZ_JACRSQ010000012.1"/>
</dbReference>
<keyword evidence="1" id="KW-0472">Membrane</keyword>
<evidence type="ECO:0000256" key="1">
    <source>
        <dbReference type="SAM" id="Phobius"/>
    </source>
</evidence>
<feature type="domain" description="Nucleoside transporter/FeoB GTPase Gate" evidence="2">
    <location>
        <begin position="48"/>
        <end position="123"/>
    </location>
</feature>
<evidence type="ECO:0000313" key="4">
    <source>
        <dbReference type="Proteomes" id="UP000657006"/>
    </source>
</evidence>
<feature type="transmembrane region" description="Helical" evidence="1">
    <location>
        <begin position="241"/>
        <end position="262"/>
    </location>
</feature>
<feature type="transmembrane region" description="Helical" evidence="1">
    <location>
        <begin position="12"/>
        <end position="30"/>
    </location>
</feature>